<keyword evidence="1" id="KW-0472">Membrane</keyword>
<feature type="domain" description="FecR protein" evidence="2">
    <location>
        <begin position="221"/>
        <end position="315"/>
    </location>
</feature>
<dbReference type="Gene3D" id="3.55.50.30">
    <property type="match status" value="1"/>
</dbReference>
<accession>A0A2X2IS35</accession>
<feature type="transmembrane region" description="Helical" evidence="1">
    <location>
        <begin position="118"/>
        <end position="137"/>
    </location>
</feature>
<dbReference type="PANTHER" id="PTHR30273:SF2">
    <property type="entry name" value="PROTEIN FECR"/>
    <property type="match status" value="1"/>
</dbReference>
<dbReference type="Gene3D" id="2.60.120.1440">
    <property type="match status" value="1"/>
</dbReference>
<dbReference type="FunFam" id="2.60.120.1440:FF:000001">
    <property type="entry name" value="Putative anti-sigma factor"/>
    <property type="match status" value="1"/>
</dbReference>
<sequence>MLCVFTLKYSSVETNKSKIDQLLQKYQEGNCSLEEIEWLQQALSTTDTSEQDAIDQALVASLLRPSSVGKMEESRLKIILETIKKQIQQGKEDNDNLLEKGGEDRMPIQKKTIISIRWPYWAAAACLLLFVFSVIFWQQQTSHTLADRHLAGLEDTKDDAVQPGGNSATLRLADGTVLELDKQASGIVMGENITYENGQSIADALSKQGQQMDPSKAMLELTTPLGGMYQITLPDGTKVWLNAASSLKYPMAFAKNERKVILLGEAFFEVTKDSSRPFKIHSKGQEIEVLGTTFNVNAYPENTAIKTTLITGKVKLSNDNRASQAIYLQPGQQSTNTNNGNIQVANVDTAPFTAWKDGLFYFDETPVSDALQQIGRWYNVEVRYKGEAPQTHFYGRIKRNKSLRDVLDVLEEGGLHFELSKGQEKNILLVTPLQ</sequence>
<dbReference type="GO" id="GO:0016989">
    <property type="term" value="F:sigma factor antagonist activity"/>
    <property type="evidence" value="ECO:0007669"/>
    <property type="project" value="TreeGrafter"/>
</dbReference>
<dbReference type="InterPro" id="IPR006860">
    <property type="entry name" value="FecR"/>
</dbReference>
<evidence type="ECO:0000313" key="4">
    <source>
        <dbReference type="EMBL" id="SPZ85057.1"/>
    </source>
</evidence>
<proteinExistence type="predicted"/>
<dbReference type="PANTHER" id="PTHR30273">
    <property type="entry name" value="PERIPLASMIC SIGNAL SENSOR AND SIGMA FACTOR ACTIVATOR FECR-RELATED"/>
    <property type="match status" value="1"/>
</dbReference>
<dbReference type="EMBL" id="UAUU01000005">
    <property type="protein sequence ID" value="SPZ85057.1"/>
    <property type="molecule type" value="Genomic_DNA"/>
</dbReference>
<dbReference type="AlphaFoldDB" id="A0A2X2IS35"/>
<dbReference type="InterPro" id="IPR032508">
    <property type="entry name" value="FecR_C"/>
</dbReference>
<name>A0A2X2IS35_SPHMU</name>
<dbReference type="Pfam" id="PF04773">
    <property type="entry name" value="FecR"/>
    <property type="match status" value="1"/>
</dbReference>
<evidence type="ECO:0000256" key="1">
    <source>
        <dbReference type="SAM" id="Phobius"/>
    </source>
</evidence>
<evidence type="ECO:0000259" key="3">
    <source>
        <dbReference type="Pfam" id="PF16344"/>
    </source>
</evidence>
<reference evidence="4 5" key="1">
    <citation type="submission" date="2018-06" db="EMBL/GenBank/DDBJ databases">
        <authorList>
            <consortium name="Pathogen Informatics"/>
            <person name="Doyle S."/>
        </authorList>
    </citation>
    <scope>NUCLEOTIDE SEQUENCE [LARGE SCALE GENOMIC DNA]</scope>
    <source>
        <strain evidence="4 5">NCTC11343</strain>
    </source>
</reference>
<dbReference type="InterPro" id="IPR012373">
    <property type="entry name" value="Ferrdict_sens_TM"/>
</dbReference>
<protein>
    <submittedName>
        <fullName evidence="4">Fec operon regulator FecR</fullName>
    </submittedName>
</protein>
<evidence type="ECO:0000313" key="5">
    <source>
        <dbReference type="Proteomes" id="UP000251241"/>
    </source>
</evidence>
<organism evidence="4 5">
    <name type="scientific">Sphingobacterium multivorum</name>
    <dbReference type="NCBI Taxonomy" id="28454"/>
    <lineage>
        <taxon>Bacteria</taxon>
        <taxon>Pseudomonadati</taxon>
        <taxon>Bacteroidota</taxon>
        <taxon>Sphingobacteriia</taxon>
        <taxon>Sphingobacteriales</taxon>
        <taxon>Sphingobacteriaceae</taxon>
        <taxon>Sphingobacterium</taxon>
    </lineage>
</organism>
<gene>
    <name evidence="4" type="ORF">NCTC11343_01614</name>
</gene>
<dbReference type="Proteomes" id="UP000251241">
    <property type="component" value="Unassembled WGS sequence"/>
</dbReference>
<dbReference type="Pfam" id="PF16344">
    <property type="entry name" value="FecR_C"/>
    <property type="match status" value="1"/>
</dbReference>
<keyword evidence="1" id="KW-1133">Transmembrane helix</keyword>
<keyword evidence="1" id="KW-0812">Transmembrane</keyword>
<evidence type="ECO:0000259" key="2">
    <source>
        <dbReference type="Pfam" id="PF04773"/>
    </source>
</evidence>
<feature type="domain" description="Protein FecR C-terminal" evidence="3">
    <location>
        <begin position="360"/>
        <end position="422"/>
    </location>
</feature>